<sequence>MKKQIFAVCDTEAEYAKNFMEYLNRKQNLTFEVQAFTGVKSLLAFAEQNRIEILLISEAAVCREVRELDVGKLIVLTEGIKSPELSAYAGIYKYQSSAQIVREVMACYGEERSVLPAQSPVLKKATQILGVYSPVGRCLKTSFALTLGQLAAREKPVLYLNLEEYSGFEELFGKSFTGTLSDLLYFVRQGDHNLTVRLNSMVETVGQLDFVPPVQSPMDIRGTSWQDWVCLIQEIVLHSSYEVLILDIGNGIDEVFQLLDLCKRIYMPVCSDGLSECKIIQFENLLRVLDYPQVLAKTVRMKLPFHESISGNGAYVEQLPWSQLGEYVKELIRKENI</sequence>
<keyword evidence="2" id="KW-1185">Reference proteome</keyword>
<evidence type="ECO:0000313" key="2">
    <source>
        <dbReference type="Proteomes" id="UP001549106"/>
    </source>
</evidence>
<accession>A0ABV2M4H4</accession>
<protein>
    <recommendedName>
        <fullName evidence="3">ParA family protein</fullName>
    </recommendedName>
</protein>
<dbReference type="InterPro" id="IPR027417">
    <property type="entry name" value="P-loop_NTPase"/>
</dbReference>
<dbReference type="Proteomes" id="UP001549106">
    <property type="component" value="Unassembled WGS sequence"/>
</dbReference>
<dbReference type="Gene3D" id="3.40.50.300">
    <property type="entry name" value="P-loop containing nucleotide triphosphate hydrolases"/>
    <property type="match status" value="1"/>
</dbReference>
<dbReference type="EMBL" id="JBEPMJ010000016">
    <property type="protein sequence ID" value="MET3750979.1"/>
    <property type="molecule type" value="Genomic_DNA"/>
</dbReference>
<name>A0ABV2M4H4_9FIRM</name>
<gene>
    <name evidence="1" type="ORF">ABID24_002233</name>
</gene>
<organism evidence="1 2">
    <name type="scientific">Blautia caecimuris</name>
    <dbReference type="NCBI Taxonomy" id="1796615"/>
    <lineage>
        <taxon>Bacteria</taxon>
        <taxon>Bacillati</taxon>
        <taxon>Bacillota</taxon>
        <taxon>Clostridia</taxon>
        <taxon>Lachnospirales</taxon>
        <taxon>Lachnospiraceae</taxon>
        <taxon>Blautia</taxon>
    </lineage>
</organism>
<comment type="caution">
    <text evidence="1">The sequence shown here is derived from an EMBL/GenBank/DDBJ whole genome shotgun (WGS) entry which is preliminary data.</text>
</comment>
<reference evidence="1 2" key="1">
    <citation type="submission" date="2024-06" db="EMBL/GenBank/DDBJ databases">
        <title>Genomic Encyclopedia of Type Strains, Phase IV (KMG-IV): sequencing the most valuable type-strain genomes for metagenomic binning, comparative biology and taxonomic classification.</title>
        <authorList>
            <person name="Goeker M."/>
        </authorList>
    </citation>
    <scope>NUCLEOTIDE SEQUENCE [LARGE SCALE GENOMIC DNA]</scope>
    <source>
        <strain evidence="1 2">DSM 29492</strain>
    </source>
</reference>
<dbReference type="RefSeq" id="WP_243873723.1">
    <property type="nucleotide sequence ID" value="NZ_BAABXP010000009.1"/>
</dbReference>
<evidence type="ECO:0000313" key="1">
    <source>
        <dbReference type="EMBL" id="MET3750979.1"/>
    </source>
</evidence>
<evidence type="ECO:0008006" key="3">
    <source>
        <dbReference type="Google" id="ProtNLM"/>
    </source>
</evidence>
<proteinExistence type="predicted"/>
<dbReference type="Gene3D" id="3.40.50.10850">
    <property type="entry name" value="Ntrc-like two-domain protein"/>
    <property type="match status" value="1"/>
</dbReference>